<dbReference type="Pfam" id="PF07162">
    <property type="entry name" value="B9-C2"/>
    <property type="match status" value="1"/>
</dbReference>
<keyword evidence="10 14" id="KW-0472">Membrane</keyword>
<dbReference type="InterPro" id="IPR020846">
    <property type="entry name" value="MFS_dom"/>
</dbReference>
<dbReference type="GO" id="GO:0015293">
    <property type="term" value="F:symporter activity"/>
    <property type="evidence" value="ECO:0007669"/>
    <property type="project" value="UniProtKB-KW"/>
</dbReference>
<reference evidence="16 17" key="1">
    <citation type="submission" date="2024-10" db="EMBL/GenBank/DDBJ databases">
        <title>Updated reference genomes for cyclostephanoid diatoms.</title>
        <authorList>
            <person name="Roberts W.R."/>
            <person name="Alverson A.J."/>
        </authorList>
    </citation>
    <scope>NUCLEOTIDE SEQUENCE [LARGE SCALE GENOMIC DNA]</scope>
    <source>
        <strain evidence="16 17">AJA276-08</strain>
    </source>
</reference>
<feature type="region of interest" description="Disordered" evidence="13">
    <location>
        <begin position="63"/>
        <end position="133"/>
    </location>
</feature>
<feature type="transmembrane region" description="Helical" evidence="14">
    <location>
        <begin position="593"/>
        <end position="613"/>
    </location>
</feature>
<feature type="transmembrane region" description="Helical" evidence="14">
    <location>
        <begin position="625"/>
        <end position="648"/>
    </location>
</feature>
<comment type="subcellular location">
    <subcellularLocation>
        <location evidence="2">Cell membrane</location>
        <topology evidence="2">Multi-pass membrane protein</topology>
    </subcellularLocation>
    <subcellularLocation>
        <location evidence="1">Cytoplasm</location>
        <location evidence="1">Cytoskeleton</location>
        <location evidence="1">Cilium basal body</location>
    </subcellularLocation>
</comment>
<dbReference type="Gene3D" id="1.20.1250.20">
    <property type="entry name" value="MFS general substrate transporter like domains"/>
    <property type="match status" value="1"/>
</dbReference>
<evidence type="ECO:0000256" key="7">
    <source>
        <dbReference type="ARBA" id="ARBA00022794"/>
    </source>
</evidence>
<keyword evidence="17" id="KW-1185">Reference proteome</keyword>
<dbReference type="Proteomes" id="UP001530315">
    <property type="component" value="Unassembled WGS sequence"/>
</dbReference>
<dbReference type="PANTHER" id="PTHR43528:SF1">
    <property type="entry name" value="ALPHA-KETOGLUTARATE PERMEASE"/>
    <property type="match status" value="1"/>
</dbReference>
<dbReference type="GO" id="GO:0005929">
    <property type="term" value="C:cilium"/>
    <property type="evidence" value="ECO:0007669"/>
    <property type="project" value="UniProtKB-ARBA"/>
</dbReference>
<dbReference type="SUPFAM" id="SSF103473">
    <property type="entry name" value="MFS general substrate transporter"/>
    <property type="match status" value="1"/>
</dbReference>
<feature type="transmembrane region" description="Helical" evidence="14">
    <location>
        <begin position="355"/>
        <end position="375"/>
    </location>
</feature>
<dbReference type="InterPro" id="IPR005828">
    <property type="entry name" value="MFS_sugar_transport-like"/>
</dbReference>
<evidence type="ECO:0000256" key="1">
    <source>
        <dbReference type="ARBA" id="ARBA00004120"/>
    </source>
</evidence>
<feature type="transmembrane region" description="Helical" evidence="14">
    <location>
        <begin position="411"/>
        <end position="431"/>
    </location>
</feature>
<dbReference type="PROSITE" id="PS50850">
    <property type="entry name" value="MFS"/>
    <property type="match status" value="1"/>
</dbReference>
<dbReference type="Pfam" id="PF00083">
    <property type="entry name" value="Sugar_tr"/>
    <property type="match status" value="1"/>
</dbReference>
<evidence type="ECO:0000313" key="17">
    <source>
        <dbReference type="Proteomes" id="UP001530315"/>
    </source>
</evidence>
<dbReference type="AlphaFoldDB" id="A0ABD3MG16"/>
<evidence type="ECO:0000313" key="16">
    <source>
        <dbReference type="EMBL" id="KAL3762522.1"/>
    </source>
</evidence>
<feature type="transmembrane region" description="Helical" evidence="14">
    <location>
        <begin position="686"/>
        <end position="710"/>
    </location>
</feature>
<feature type="transmembrane region" description="Helical" evidence="14">
    <location>
        <begin position="452"/>
        <end position="475"/>
    </location>
</feature>
<evidence type="ECO:0000256" key="8">
    <source>
        <dbReference type="ARBA" id="ARBA00022847"/>
    </source>
</evidence>
<evidence type="ECO:0000256" key="14">
    <source>
        <dbReference type="SAM" id="Phobius"/>
    </source>
</evidence>
<keyword evidence="3" id="KW-0813">Transport</keyword>
<comment type="caution">
    <text evidence="16">The sequence shown here is derived from an EMBL/GenBank/DDBJ whole genome shotgun (WGS) entry which is preliminary data.</text>
</comment>
<feature type="compositionally biased region" description="Polar residues" evidence="13">
    <location>
        <begin position="14"/>
        <end position="25"/>
    </location>
</feature>
<dbReference type="EMBL" id="JALLAZ020001826">
    <property type="protein sequence ID" value="KAL3762522.1"/>
    <property type="molecule type" value="Genomic_DNA"/>
</dbReference>
<evidence type="ECO:0000256" key="6">
    <source>
        <dbReference type="ARBA" id="ARBA00022692"/>
    </source>
</evidence>
<dbReference type="PROSITE" id="PS51381">
    <property type="entry name" value="C2_B9"/>
    <property type="match status" value="1"/>
</dbReference>
<evidence type="ECO:0000256" key="11">
    <source>
        <dbReference type="ARBA" id="ARBA00023212"/>
    </source>
</evidence>
<dbReference type="PANTHER" id="PTHR43528">
    <property type="entry name" value="ALPHA-KETOGLUTARATE PERMEASE"/>
    <property type="match status" value="1"/>
</dbReference>
<dbReference type="GO" id="GO:0005886">
    <property type="term" value="C:plasma membrane"/>
    <property type="evidence" value="ECO:0007669"/>
    <property type="project" value="UniProtKB-SubCell"/>
</dbReference>
<gene>
    <name evidence="16" type="ORF">ACHAW5_008448</name>
</gene>
<feature type="transmembrane region" description="Helical" evidence="14">
    <location>
        <begin position="716"/>
        <end position="735"/>
    </location>
</feature>
<dbReference type="GO" id="GO:0030030">
    <property type="term" value="P:cell projection organization"/>
    <property type="evidence" value="ECO:0007669"/>
    <property type="project" value="UniProtKB-KW"/>
</dbReference>
<keyword evidence="5" id="KW-0963">Cytoplasm</keyword>
<keyword evidence="4" id="KW-1003">Cell membrane</keyword>
<keyword evidence="8" id="KW-0769">Symport</keyword>
<dbReference type="InterPro" id="IPR036259">
    <property type="entry name" value="MFS_trans_sf"/>
</dbReference>
<feature type="region of interest" description="Disordered" evidence="13">
    <location>
        <begin position="1"/>
        <end position="25"/>
    </location>
</feature>
<evidence type="ECO:0000259" key="15">
    <source>
        <dbReference type="PROSITE" id="PS50850"/>
    </source>
</evidence>
<feature type="transmembrane region" description="Helical" evidence="14">
    <location>
        <begin position="387"/>
        <end position="405"/>
    </location>
</feature>
<keyword evidence="9 14" id="KW-1133">Transmembrane helix</keyword>
<keyword evidence="12" id="KW-0966">Cell projection</keyword>
<evidence type="ECO:0000256" key="5">
    <source>
        <dbReference type="ARBA" id="ARBA00022490"/>
    </source>
</evidence>
<accession>A0ABD3MG16</accession>
<evidence type="ECO:0000256" key="9">
    <source>
        <dbReference type="ARBA" id="ARBA00022989"/>
    </source>
</evidence>
<keyword evidence="6 14" id="KW-0812">Transmembrane</keyword>
<keyword evidence="11" id="KW-0206">Cytoskeleton</keyword>
<evidence type="ECO:0000256" key="4">
    <source>
        <dbReference type="ARBA" id="ARBA00022475"/>
    </source>
</evidence>
<evidence type="ECO:0000256" key="2">
    <source>
        <dbReference type="ARBA" id="ARBA00004651"/>
    </source>
</evidence>
<feature type="compositionally biased region" description="Polar residues" evidence="13">
    <location>
        <begin position="122"/>
        <end position="133"/>
    </location>
</feature>
<keyword evidence="7" id="KW-0970">Cilium biogenesis/degradation</keyword>
<feature type="transmembrane region" description="Helical" evidence="14">
    <location>
        <begin position="654"/>
        <end position="674"/>
    </location>
</feature>
<evidence type="ECO:0000256" key="3">
    <source>
        <dbReference type="ARBA" id="ARBA00022448"/>
    </source>
</evidence>
<dbReference type="InterPro" id="IPR051084">
    <property type="entry name" value="H+-coupled_symporters"/>
</dbReference>
<sequence length="767" mass="84105">MRESNPEPFLINVANGSSTAGNQRRTSYVRRNHESNIDANFANLEIGNGDRLGSARTFSLRRRFQRRGASNSEPDVEDGKQSESNSPLDKAENPESNENDIQPKAEGPQNAKGLHARPSRHSGLTTQPTVDNETSKTIAEREIQHNIQLPLKHHSSFVRKPDEKIREKFKDLIRSPADGIPEVHILGELSEGVGFKDTFVSCKWYLEWGKAWSLLAGDEASQTQYSAASDDGAQIWNHPIDVHFATASMQGWPRIIMQLCELDEYGRSICSGYGFAHLPTNPDLETLILQHKMDRTSCTRSYNALTKLIMANNNIQTIAGVLGNVLEWYDFGIYGFFSDTISQVFFPPDGIHNLAYSYLIFGSAFLMRPIGGLITGHIGDVQGRKRALVFSMLFMVIPTVAMGFLPTYQQVGGWSTALLTICRCLQGFSVGGQLPSSVVYTLEMKPKEHWGFYGSLIGLSAGGGSIMANIVGALLRSFLTDEQLVQWGWRVAFFTGILVAPAALVLQLYGAEHNPNEGEFDYEEEEADVVGIVSSISSSLHRKRPITEALQRENWAALLSSFLTPMLGGAGYYVTFVWMAVFMQTLLDPPVAGAFWVNLIAYVCGFLGTSVAAGTLSDKYGRHKMMATGAICVGIMGPIMVWIISWGVPWKACLAQWAIGVLLSLFTGPLWAWLPENFSPKVRLTSAAIGYNLGMCISAGFSPALATALVHGYGPVSAGAIYPGFAVIALVGLCVSAKVQERKEGTDVLSSETSYLQRDYLTDECLI</sequence>
<name>A0ABD3MG16_9STRA</name>
<feature type="transmembrane region" description="Helical" evidence="14">
    <location>
        <begin position="487"/>
        <end position="506"/>
    </location>
</feature>
<evidence type="ECO:0000256" key="13">
    <source>
        <dbReference type="SAM" id="MobiDB-lite"/>
    </source>
</evidence>
<evidence type="ECO:0000256" key="12">
    <source>
        <dbReference type="ARBA" id="ARBA00023273"/>
    </source>
</evidence>
<evidence type="ECO:0000256" key="10">
    <source>
        <dbReference type="ARBA" id="ARBA00023136"/>
    </source>
</evidence>
<proteinExistence type="predicted"/>
<feature type="domain" description="Major facilitator superfamily (MFS) profile" evidence="15">
    <location>
        <begin position="316"/>
        <end position="744"/>
    </location>
</feature>
<feature type="transmembrane region" description="Helical" evidence="14">
    <location>
        <begin position="555"/>
        <end position="581"/>
    </location>
</feature>
<dbReference type="InterPro" id="IPR010796">
    <property type="entry name" value="C2_B9-type_dom"/>
</dbReference>
<protein>
    <recommendedName>
        <fullName evidence="15">Major facilitator superfamily (MFS) profile domain-containing protein</fullName>
    </recommendedName>
</protein>
<organism evidence="16 17">
    <name type="scientific">Stephanodiscus triporus</name>
    <dbReference type="NCBI Taxonomy" id="2934178"/>
    <lineage>
        <taxon>Eukaryota</taxon>
        <taxon>Sar</taxon>
        <taxon>Stramenopiles</taxon>
        <taxon>Ochrophyta</taxon>
        <taxon>Bacillariophyta</taxon>
        <taxon>Coscinodiscophyceae</taxon>
        <taxon>Thalassiosirophycidae</taxon>
        <taxon>Stephanodiscales</taxon>
        <taxon>Stephanodiscaceae</taxon>
        <taxon>Stephanodiscus</taxon>
    </lineage>
</organism>